<dbReference type="PANTHER" id="PTHR45913:SF19">
    <property type="entry name" value="LOW QUALITY PROTEIN: ZINC FINGER BED DOMAIN-CONTAINING PROTEIN 5-LIKE"/>
    <property type="match status" value="1"/>
</dbReference>
<dbReference type="Proteomes" id="UP000694388">
    <property type="component" value="Unplaced"/>
</dbReference>
<dbReference type="GeneTree" id="ENSGT00940000160436"/>
<dbReference type="OMA" id="TSIQPRF"/>
<protein>
    <submittedName>
        <fullName evidence="1">Uncharacterized protein</fullName>
    </submittedName>
</protein>
<reference evidence="1" key="2">
    <citation type="submission" date="2025-09" db="UniProtKB">
        <authorList>
            <consortium name="Ensembl"/>
        </authorList>
    </citation>
    <scope>IDENTIFICATION</scope>
</reference>
<dbReference type="PANTHER" id="PTHR45913">
    <property type="entry name" value="EPM2A-INTERACTING PROTEIN 1"/>
    <property type="match status" value="1"/>
</dbReference>
<evidence type="ECO:0000313" key="1">
    <source>
        <dbReference type="Ensembl" id="ENSEBUP00000025890.1"/>
    </source>
</evidence>
<accession>A0A8C4X1J1</accession>
<dbReference type="InterPro" id="IPR012337">
    <property type="entry name" value="RNaseH-like_sf"/>
</dbReference>
<name>A0A8C4X1J1_EPTBU</name>
<evidence type="ECO:0000313" key="2">
    <source>
        <dbReference type="Proteomes" id="UP000694388"/>
    </source>
</evidence>
<dbReference type="Ensembl" id="ENSEBUT00000026466.1">
    <property type="protein sequence ID" value="ENSEBUP00000025890.1"/>
    <property type="gene ID" value="ENSEBUG00000015960.1"/>
</dbReference>
<dbReference type="AlphaFoldDB" id="A0A8C4X1J1"/>
<organism evidence="1 2">
    <name type="scientific">Eptatretus burgeri</name>
    <name type="common">Inshore hagfish</name>
    <dbReference type="NCBI Taxonomy" id="7764"/>
    <lineage>
        <taxon>Eukaryota</taxon>
        <taxon>Metazoa</taxon>
        <taxon>Chordata</taxon>
        <taxon>Craniata</taxon>
        <taxon>Vertebrata</taxon>
        <taxon>Cyclostomata</taxon>
        <taxon>Myxini</taxon>
        <taxon>Myxiniformes</taxon>
        <taxon>Myxinidae</taxon>
        <taxon>Eptatretinae</taxon>
        <taxon>Eptatretus</taxon>
    </lineage>
</organism>
<dbReference type="SUPFAM" id="SSF53098">
    <property type="entry name" value="Ribonuclease H-like"/>
    <property type="match status" value="1"/>
</dbReference>
<keyword evidence="2" id="KW-1185">Reference proteome</keyword>
<reference evidence="1" key="1">
    <citation type="submission" date="2025-08" db="UniProtKB">
        <authorList>
            <consortium name="Ensembl"/>
        </authorList>
    </citation>
    <scope>IDENTIFICATION</scope>
</reference>
<sequence length="693" mass="79036">MLQAEIHLTPCFLQQHLRAAVPRTVAAGKRQEVVWCNGVCRRDWCISLLSELPSIVPSIHRWTLQHQPVSSVEVSSERVLCCSSYCRGEFLRFYAPSSSSMAKRSYKQAFLDVGFTSISDRSSVKPQCVLCFQVLSNELLKENKLKRHLATKHAEHVNKVGEFFERREAALKRSRLEPAMNPALLAAKQATPASYIIAQCIARKMKEAHKQLVKPAAMDMARLVCGDDAAKKMQSISLSDNTIRSRIVDLSLDIKDQVVARMKKAGKWRYQLDESTDVGNDAQLMIFGRYEGETDLEEEFIFCTPMKTTTTGADIFNVMDNFQQEGLSWENCVSLCTDGAPAMFGVRQGFTARVKQVNPNVGIFHCLLHRENLAAQHLLPDLSAVMQEVVAVVNFVKASAVNSRLFEKMCVDFGSEFQRLLFYSSVRWLSRGKDLRRVVELRTELQIFLNEKNHRHAIRFHEKPWMLKVCYLNDVFASVNELNTSMQGRDQNIITLSEKLLAFKEKLLLWKGKLERGSTVAFPSLNEYLEAWEDDEIGALDAIKPVLVNHLENLIIEFDRYIPDRDLASQHWIRNPFQAEVDDLSEDAHGLQEEFVELHHDEFHRQLHAKASLGEFWTAVKKEKPIIGAEVMNVLLPFATTYLCEQGFSALTVIKTKARNCLDPGHDMRIALSKIEPRMEDIMQTKLQLHLSH</sequence>
<proteinExistence type="predicted"/>